<feature type="compositionally biased region" description="Polar residues" evidence="1">
    <location>
        <begin position="642"/>
        <end position="663"/>
    </location>
</feature>
<feature type="compositionally biased region" description="Low complexity" evidence="1">
    <location>
        <begin position="1412"/>
        <end position="1440"/>
    </location>
</feature>
<feature type="compositionally biased region" description="Low complexity" evidence="1">
    <location>
        <begin position="911"/>
        <end position="921"/>
    </location>
</feature>
<feature type="region of interest" description="Disordered" evidence="1">
    <location>
        <begin position="246"/>
        <end position="299"/>
    </location>
</feature>
<protein>
    <submittedName>
        <fullName evidence="2">Uncharacterized protein</fullName>
    </submittedName>
</protein>
<feature type="region of interest" description="Disordered" evidence="1">
    <location>
        <begin position="1158"/>
        <end position="1232"/>
    </location>
</feature>
<feature type="compositionally biased region" description="Polar residues" evidence="1">
    <location>
        <begin position="443"/>
        <end position="454"/>
    </location>
</feature>
<feature type="compositionally biased region" description="Polar residues" evidence="1">
    <location>
        <begin position="785"/>
        <end position="802"/>
    </location>
</feature>
<feature type="compositionally biased region" description="Polar residues" evidence="1">
    <location>
        <begin position="846"/>
        <end position="879"/>
    </location>
</feature>
<feature type="region of interest" description="Disordered" evidence="1">
    <location>
        <begin position="642"/>
        <end position="673"/>
    </location>
</feature>
<keyword evidence="3" id="KW-1185">Reference proteome</keyword>
<evidence type="ECO:0000313" key="2">
    <source>
        <dbReference type="EMBL" id="KAL3082448.1"/>
    </source>
</evidence>
<name>A0ABD2J1U8_9BILA</name>
<feature type="compositionally biased region" description="Low complexity" evidence="1">
    <location>
        <begin position="1159"/>
        <end position="1177"/>
    </location>
</feature>
<feature type="region of interest" description="Disordered" evidence="1">
    <location>
        <begin position="443"/>
        <end position="527"/>
    </location>
</feature>
<comment type="caution">
    <text evidence="2">The sequence shown here is derived from an EMBL/GenBank/DDBJ whole genome shotgun (WGS) entry which is preliminary data.</text>
</comment>
<feature type="region of interest" description="Disordered" evidence="1">
    <location>
        <begin position="1353"/>
        <end position="1373"/>
    </location>
</feature>
<feature type="compositionally biased region" description="Low complexity" evidence="1">
    <location>
        <begin position="1189"/>
        <end position="1220"/>
    </location>
</feature>
<feature type="compositionally biased region" description="Low complexity" evidence="1">
    <location>
        <begin position="455"/>
        <end position="474"/>
    </location>
</feature>
<gene>
    <name evidence="2" type="ORF">niasHT_038514</name>
</gene>
<feature type="region of interest" description="Disordered" evidence="1">
    <location>
        <begin position="333"/>
        <end position="357"/>
    </location>
</feature>
<dbReference type="Proteomes" id="UP001620626">
    <property type="component" value="Unassembled WGS sequence"/>
</dbReference>
<reference evidence="2 3" key="1">
    <citation type="submission" date="2024-10" db="EMBL/GenBank/DDBJ databases">
        <authorList>
            <person name="Kim D."/>
        </authorList>
    </citation>
    <scope>NUCLEOTIDE SEQUENCE [LARGE SCALE GENOMIC DNA]</scope>
    <source>
        <strain evidence="2">BH-2024</strain>
    </source>
</reference>
<dbReference type="EMBL" id="JBICBT010001110">
    <property type="protein sequence ID" value="KAL3082448.1"/>
    <property type="molecule type" value="Genomic_DNA"/>
</dbReference>
<feature type="compositionally biased region" description="Polar residues" evidence="1">
    <location>
        <begin position="112"/>
        <end position="131"/>
    </location>
</feature>
<evidence type="ECO:0000256" key="1">
    <source>
        <dbReference type="SAM" id="MobiDB-lite"/>
    </source>
</evidence>
<proteinExistence type="predicted"/>
<feature type="region of interest" description="Disordered" evidence="1">
    <location>
        <begin position="688"/>
        <end position="921"/>
    </location>
</feature>
<evidence type="ECO:0000313" key="3">
    <source>
        <dbReference type="Proteomes" id="UP001620626"/>
    </source>
</evidence>
<accession>A0ABD2J1U8</accession>
<feature type="compositionally biased region" description="Low complexity" evidence="1">
    <location>
        <begin position="1353"/>
        <end position="1367"/>
    </location>
</feature>
<sequence length="1452" mass="153906">MIDQLLLISASRTIPFSSGQRHQGSIQISEFQSAGTGGQLIDQPASRWPVISQQQHFLISHCFITDHSLISSRLSRSLTDQPPHSAPVFQNRTLEREQFIPKLLVGHKINGGPTQHQRPEKQQSIWPTSASAAPPQPGLLCPGTVGHRRRKQPQPQQRRRRLALGRQRSDGYLGAGRASAISSFGTVVDEPLTAQHIVGAHRTSGDEVSRRGQPGPGLNCWNSIRWARPSAGAGYRTSRLASTFETSGASAGGATSACSSSSAASTSATAPRTHSPPFGYAKLRSSDRAASTSRPLNDGTVIRANSRYGTTLLSSSGYSPINARAVSQHSVACGGAGGGSSSLKSPRRQQTATKTTAPALVAYRPISGSSSISQPRAALIDMRQNLRPVNKRHSVTDHHLLHSSSTMPMRTSSASTLLSNSVRAAFAASSSAMAPPAALFTNVSPTSSSATNKCVTSPTMSRSSSSVTSPVTTMAPRPIPKSERPWRQKLADAQRLRDAQEERVRHHRLPSSSGGGTGTGDPSSSSAYDATTMRLISATKATRRTNIEQLQQEAEQKLEKQIAALKCYVSEPGALDSSATVAKFRQRMAEGQAPASLTSISSAPSSANAAASASSASASSCSANSSSALLARMPSLNRRATTAVMQQDVQQQKLGNDVVGNTSSRKKKDRPISLVESALAGAGSRRLSVVKEGSVNGGDTSRPGSTDEQMSSPPPLPSEKSPQQPLATGNDGTAAATTTAPQASPLKSGGVGIKDSPKLGKKRRTSATATTAAPTVKKATTETAEQQQSAKDNKSFAKNSDGTAAVAKRKASPKTATTTTPAGTTTAKQQPQQPAQQMPSVKRATGNKNAENGVTDKNSGNGTKVPSSTAQPQKKNSISSREEEGKYNAVVQFRPQSMLQRKLTTGGGGAATKKLSSSSATSSASLSQLADAFDELRPVPGTWLRSTKERCISHNKHLIRRAASESTLHIHRAVPVLRVASTRMLTPGRVANKCESAFVNRLWQTHNAAISVRAKGQSPTATVLKMIKSIARPKQRICAVAVLDKALSNKRRLRLGIQKTLLQKSAPKKMSVQLRCKSAKSVTAAVRLNIMWKEQKKQVAVTIMLAEDVPEVNWCRVNSALIREPIQQQQQQQKPISNSSSPLKRLLAMAQESNNGIGTKTAQKQQKQQATSAAPSANLSAQKLAGQPAGAATAKFGTTAQRQQQQQQLPAKQQQPGQAAHFGTGGAQQQKQQVPALILPDQSLLERYVQHKRDALDQLHNSDDDDAAGDAAAAVDEALHGTAATPSAPALFVPRTAAAAAVVSASLPGSKRNSQMLAAVPSGAELPQSLTGSFHSAIEATAADLRAAAAAAQPRLRRAQQQQQKQQIPILSTQTFEKPKSLFEEQMQRQAIQLRQRGAVARHSLHDDDAEAAPAAKTVQKQQQQQKQAAQAVPATQPQQRRQRSGDATART</sequence>
<feature type="compositionally biased region" description="Low complexity" evidence="1">
    <location>
        <begin position="813"/>
        <end position="837"/>
    </location>
</feature>
<feature type="compositionally biased region" description="Low complexity" evidence="1">
    <location>
        <begin position="766"/>
        <end position="784"/>
    </location>
</feature>
<feature type="compositionally biased region" description="Polar residues" evidence="1">
    <location>
        <begin position="697"/>
        <end position="710"/>
    </location>
</feature>
<feature type="compositionally biased region" description="Basic residues" evidence="1">
    <location>
        <begin position="146"/>
        <end position="163"/>
    </location>
</feature>
<feature type="compositionally biased region" description="Low complexity" evidence="1">
    <location>
        <begin position="246"/>
        <end position="270"/>
    </location>
</feature>
<organism evidence="2 3">
    <name type="scientific">Heterodera trifolii</name>
    <dbReference type="NCBI Taxonomy" id="157864"/>
    <lineage>
        <taxon>Eukaryota</taxon>
        <taxon>Metazoa</taxon>
        <taxon>Ecdysozoa</taxon>
        <taxon>Nematoda</taxon>
        <taxon>Chromadorea</taxon>
        <taxon>Rhabditida</taxon>
        <taxon>Tylenchina</taxon>
        <taxon>Tylenchomorpha</taxon>
        <taxon>Tylenchoidea</taxon>
        <taxon>Heteroderidae</taxon>
        <taxon>Heteroderinae</taxon>
        <taxon>Heterodera</taxon>
    </lineage>
</organism>
<feature type="compositionally biased region" description="Basic and acidic residues" evidence="1">
    <location>
        <begin position="480"/>
        <end position="504"/>
    </location>
</feature>
<feature type="region of interest" description="Disordered" evidence="1">
    <location>
        <begin position="107"/>
        <end position="170"/>
    </location>
</feature>
<feature type="region of interest" description="Disordered" evidence="1">
    <location>
        <begin position="1394"/>
        <end position="1452"/>
    </location>
</feature>